<proteinExistence type="predicted"/>
<protein>
    <submittedName>
        <fullName evidence="1">Uncharacterized protein</fullName>
    </submittedName>
</protein>
<dbReference type="Proteomes" id="UP000828390">
    <property type="component" value="Unassembled WGS sequence"/>
</dbReference>
<dbReference type="AlphaFoldDB" id="A0A9D4CNX4"/>
<reference evidence="1" key="2">
    <citation type="submission" date="2020-11" db="EMBL/GenBank/DDBJ databases">
        <authorList>
            <person name="McCartney M.A."/>
            <person name="Auch B."/>
            <person name="Kono T."/>
            <person name="Mallez S."/>
            <person name="Becker A."/>
            <person name="Gohl D.M."/>
            <person name="Silverstein K.A.T."/>
            <person name="Koren S."/>
            <person name="Bechman K.B."/>
            <person name="Herman A."/>
            <person name="Abrahante J.E."/>
            <person name="Garbe J."/>
        </authorList>
    </citation>
    <scope>NUCLEOTIDE SEQUENCE</scope>
    <source>
        <strain evidence="1">Duluth1</strain>
        <tissue evidence="1">Whole animal</tissue>
    </source>
</reference>
<organism evidence="1 2">
    <name type="scientific">Dreissena polymorpha</name>
    <name type="common">Zebra mussel</name>
    <name type="synonym">Mytilus polymorpha</name>
    <dbReference type="NCBI Taxonomy" id="45954"/>
    <lineage>
        <taxon>Eukaryota</taxon>
        <taxon>Metazoa</taxon>
        <taxon>Spiralia</taxon>
        <taxon>Lophotrochozoa</taxon>
        <taxon>Mollusca</taxon>
        <taxon>Bivalvia</taxon>
        <taxon>Autobranchia</taxon>
        <taxon>Heteroconchia</taxon>
        <taxon>Euheterodonta</taxon>
        <taxon>Imparidentia</taxon>
        <taxon>Neoheterodontei</taxon>
        <taxon>Myida</taxon>
        <taxon>Dreissenoidea</taxon>
        <taxon>Dreissenidae</taxon>
        <taxon>Dreissena</taxon>
    </lineage>
</organism>
<evidence type="ECO:0000313" key="2">
    <source>
        <dbReference type="Proteomes" id="UP000828390"/>
    </source>
</evidence>
<name>A0A9D4CNX4_DREPO</name>
<dbReference type="EMBL" id="JAIWYP010000012">
    <property type="protein sequence ID" value="KAH3728914.1"/>
    <property type="molecule type" value="Genomic_DNA"/>
</dbReference>
<sequence>MHSKTNHSKSKARHLKRWKASPFSAATWTIMELRLLTSEPSSVRHEQPSIS</sequence>
<accession>A0A9D4CNX4</accession>
<keyword evidence="2" id="KW-1185">Reference proteome</keyword>
<comment type="caution">
    <text evidence="1">The sequence shown here is derived from an EMBL/GenBank/DDBJ whole genome shotgun (WGS) entry which is preliminary data.</text>
</comment>
<reference evidence="1" key="1">
    <citation type="journal article" date="2019" name="bioRxiv">
        <title>The Genome of the Zebra Mussel, Dreissena polymorpha: A Resource for Invasive Species Research.</title>
        <authorList>
            <person name="McCartney M.A."/>
            <person name="Auch B."/>
            <person name="Kono T."/>
            <person name="Mallez S."/>
            <person name="Zhang Y."/>
            <person name="Obille A."/>
            <person name="Becker A."/>
            <person name="Abrahante J.E."/>
            <person name="Garbe J."/>
            <person name="Badalamenti J.P."/>
            <person name="Herman A."/>
            <person name="Mangelson H."/>
            <person name="Liachko I."/>
            <person name="Sullivan S."/>
            <person name="Sone E.D."/>
            <person name="Koren S."/>
            <person name="Silverstein K.A.T."/>
            <person name="Beckman K.B."/>
            <person name="Gohl D.M."/>
        </authorList>
    </citation>
    <scope>NUCLEOTIDE SEQUENCE</scope>
    <source>
        <strain evidence="1">Duluth1</strain>
        <tissue evidence="1">Whole animal</tissue>
    </source>
</reference>
<evidence type="ECO:0000313" key="1">
    <source>
        <dbReference type="EMBL" id="KAH3728914.1"/>
    </source>
</evidence>
<gene>
    <name evidence="1" type="ORF">DPMN_054877</name>
</gene>